<dbReference type="HOGENOM" id="CLU_051989_4_1_0"/>
<accession>I0IEL9</accession>
<keyword evidence="3" id="KW-1185">Reference proteome</keyword>
<evidence type="ECO:0000313" key="2">
    <source>
        <dbReference type="EMBL" id="BAM03707.1"/>
    </source>
</evidence>
<dbReference type="InterPro" id="IPR013830">
    <property type="entry name" value="SGNH_hydro"/>
</dbReference>
<proteinExistence type="predicted"/>
<feature type="domain" description="SGNH hydrolase-type esterase" evidence="1">
    <location>
        <begin position="14"/>
        <end position="174"/>
    </location>
</feature>
<dbReference type="eggNOG" id="COG2755">
    <property type="taxonomic scope" value="Bacteria"/>
</dbReference>
<dbReference type="STRING" id="1142394.PSMK_15480"/>
<dbReference type="EMBL" id="AP012338">
    <property type="protein sequence ID" value="BAM03707.1"/>
    <property type="molecule type" value="Genomic_DNA"/>
</dbReference>
<evidence type="ECO:0000313" key="3">
    <source>
        <dbReference type="Proteomes" id="UP000007881"/>
    </source>
</evidence>
<dbReference type="RefSeq" id="WP_014436925.1">
    <property type="nucleotide sequence ID" value="NC_017080.1"/>
</dbReference>
<sequence>MPAPPVPAPVLLAGSSIFAEWATTDPAARSDRLCPDRRVDNQAVCGTQTPDWLPTLGPLVGAVRPAVLCLYVGSNDLANGRSVGRLLSNLDRLFDDALAACPHTRLLYGSVIRSAHQSARFGDLDAVNEAVARRLRPADRCGFVDLNPLFHAGGRLDGSLFQDDGVHLLPRAYARMLACLQPRIAAVASVRSAAIGGRGSG</sequence>
<reference evidence="2 3" key="1">
    <citation type="submission" date="2012-02" db="EMBL/GenBank/DDBJ databases">
        <title>Complete genome sequence of Phycisphaera mikurensis NBRC 102666.</title>
        <authorList>
            <person name="Ankai A."/>
            <person name="Hosoyama A."/>
            <person name="Terui Y."/>
            <person name="Sekine M."/>
            <person name="Fukai R."/>
            <person name="Kato Y."/>
            <person name="Nakamura S."/>
            <person name="Yamada-Narita S."/>
            <person name="Kawakoshi A."/>
            <person name="Fukunaga Y."/>
            <person name="Yamazaki S."/>
            <person name="Fujita N."/>
        </authorList>
    </citation>
    <scope>NUCLEOTIDE SEQUENCE [LARGE SCALE GENOMIC DNA]</scope>
    <source>
        <strain evidence="3">NBRC 102666 / KCTC 22515 / FYK2301M01</strain>
    </source>
</reference>
<dbReference type="SUPFAM" id="SSF52266">
    <property type="entry name" value="SGNH hydrolase"/>
    <property type="match status" value="1"/>
</dbReference>
<dbReference type="InterPro" id="IPR036514">
    <property type="entry name" value="SGNH_hydro_sf"/>
</dbReference>
<name>I0IEL9_PHYMF</name>
<dbReference type="GO" id="GO:0016788">
    <property type="term" value="F:hydrolase activity, acting on ester bonds"/>
    <property type="evidence" value="ECO:0007669"/>
    <property type="project" value="UniProtKB-ARBA"/>
</dbReference>
<dbReference type="Gene3D" id="3.40.50.1110">
    <property type="entry name" value="SGNH hydrolase"/>
    <property type="match status" value="1"/>
</dbReference>
<evidence type="ECO:0000259" key="1">
    <source>
        <dbReference type="Pfam" id="PF13472"/>
    </source>
</evidence>
<dbReference type="Pfam" id="PF13472">
    <property type="entry name" value="Lipase_GDSL_2"/>
    <property type="match status" value="1"/>
</dbReference>
<protein>
    <recommendedName>
        <fullName evidence="1">SGNH hydrolase-type esterase domain-containing protein</fullName>
    </recommendedName>
</protein>
<dbReference type="OrthoDB" id="9790057at2"/>
<organism evidence="2 3">
    <name type="scientific">Phycisphaera mikurensis (strain NBRC 102666 / KCTC 22515 / FYK2301M01)</name>
    <dbReference type="NCBI Taxonomy" id="1142394"/>
    <lineage>
        <taxon>Bacteria</taxon>
        <taxon>Pseudomonadati</taxon>
        <taxon>Planctomycetota</taxon>
        <taxon>Phycisphaerae</taxon>
        <taxon>Phycisphaerales</taxon>
        <taxon>Phycisphaeraceae</taxon>
        <taxon>Phycisphaera</taxon>
    </lineage>
</organism>
<gene>
    <name evidence="2" type="ordered locus">PSMK_15480</name>
</gene>
<dbReference type="KEGG" id="phm:PSMK_15480"/>
<dbReference type="Proteomes" id="UP000007881">
    <property type="component" value="Chromosome"/>
</dbReference>
<dbReference type="AlphaFoldDB" id="I0IEL9"/>